<gene>
    <name evidence="4" type="ORF">LENED_006690</name>
</gene>
<dbReference type="GO" id="GO:0051301">
    <property type="term" value="P:cell division"/>
    <property type="evidence" value="ECO:0007669"/>
    <property type="project" value="UniProtKB-KW"/>
</dbReference>
<keyword evidence="5" id="KW-1185">Reference proteome</keyword>
<dbReference type="Pfam" id="PF00618">
    <property type="entry name" value="RasGEF_N"/>
    <property type="match status" value="1"/>
</dbReference>
<comment type="caution">
    <text evidence="4">The sequence shown here is derived from an EMBL/GenBank/DDBJ whole genome shotgun (WGS) entry which is preliminary data.</text>
</comment>
<feature type="compositionally biased region" description="Acidic residues" evidence="2">
    <location>
        <begin position="73"/>
        <end position="85"/>
    </location>
</feature>
<feature type="region of interest" description="Disordered" evidence="2">
    <location>
        <begin position="38"/>
        <end position="114"/>
    </location>
</feature>
<dbReference type="InterPro" id="IPR023578">
    <property type="entry name" value="Ras_GEF_dom_sf"/>
</dbReference>
<dbReference type="GO" id="GO:0005085">
    <property type="term" value="F:guanyl-nucleotide exchange factor activity"/>
    <property type="evidence" value="ECO:0007669"/>
    <property type="project" value="UniProtKB-KW"/>
</dbReference>
<dbReference type="SMART" id="SM00229">
    <property type="entry name" value="RasGEFN"/>
    <property type="match status" value="1"/>
</dbReference>
<evidence type="ECO:0000256" key="1">
    <source>
        <dbReference type="PROSITE-ProRule" id="PRU00135"/>
    </source>
</evidence>
<reference evidence="4 5" key="2">
    <citation type="submission" date="2017-02" db="EMBL/GenBank/DDBJ databases">
        <title>A genome survey and senescence transcriptome analysis in Lentinula edodes.</title>
        <authorList>
            <person name="Sakamoto Y."/>
            <person name="Nakade K."/>
            <person name="Sato S."/>
            <person name="Yoshida Y."/>
            <person name="Miyazaki K."/>
            <person name="Natsume S."/>
            <person name="Konno N."/>
        </authorList>
    </citation>
    <scope>NUCLEOTIDE SEQUENCE [LARGE SCALE GENOMIC DNA]</scope>
    <source>
        <strain evidence="4 5">NBRC 111202</strain>
    </source>
</reference>
<dbReference type="STRING" id="5353.A0A1Q3ECG8"/>
<feature type="domain" description="N-terminal Ras-GEF" evidence="3">
    <location>
        <begin position="152"/>
        <end position="268"/>
    </location>
</feature>
<dbReference type="Proteomes" id="UP000188533">
    <property type="component" value="Unassembled WGS sequence"/>
</dbReference>
<dbReference type="EMBL" id="BDGU01000214">
    <property type="protein sequence ID" value="GAW04872.1"/>
    <property type="molecule type" value="Genomic_DNA"/>
</dbReference>
<dbReference type="PROSITE" id="PS50212">
    <property type="entry name" value="RASGEF_NTER"/>
    <property type="match status" value="1"/>
</dbReference>
<sequence length="434" mass="48345">MAPLSHSPTAVNNQKQPSYNQAHINAVPESSQAVTINSSKYGQYPSDFEPGYGAIGSSANASEGEDTLSGGFDDFDEDDEDEDEDVLVRGSDDPLTPKIKGSGPPTPAKPNKISNKISSKAAKILGEEAPPWFLLPDEGKGPQETGLVVDPEDKSVKGGSVKALVERLTAHDTTDPNYSKAFLMTFKSFTTLNDLFDLLVERCRIQPPSGLATLQLRQWTSRKRNIVQFRVINTFKSMLTDEDILEKDDLYILARMKELRLSKISDLDVTTPKHLLARFSFAMPLGGYPGSLCILHAVIPENARGNTPKVRPAADTILVPSRDDWILETLTMRDRRTENLGKASFVSEEDQEKLIKEMLALKMPRYDQKGTCRDYVTMVLKRLRGGGCIDDSVQKAYEKIYKEKSKHQYNALIPDQRKENDIRFGFSLIDTPTI</sequence>
<feature type="region of interest" description="Disordered" evidence="2">
    <location>
        <begin position="1"/>
        <end position="26"/>
    </location>
</feature>
<evidence type="ECO:0000259" key="3">
    <source>
        <dbReference type="PROSITE" id="PS50212"/>
    </source>
</evidence>
<name>A0A1Q3ECG8_LENED</name>
<protein>
    <submittedName>
        <fullName evidence="4">Cell division control protein</fullName>
    </submittedName>
</protein>
<dbReference type="SUPFAM" id="SSF48366">
    <property type="entry name" value="Ras GEF"/>
    <property type="match status" value="1"/>
</dbReference>
<proteinExistence type="predicted"/>
<keyword evidence="4" id="KW-0131">Cell cycle</keyword>
<evidence type="ECO:0000313" key="5">
    <source>
        <dbReference type="Proteomes" id="UP000188533"/>
    </source>
</evidence>
<accession>A0A1Q3ECG8</accession>
<evidence type="ECO:0000256" key="2">
    <source>
        <dbReference type="SAM" id="MobiDB-lite"/>
    </source>
</evidence>
<dbReference type="AlphaFoldDB" id="A0A1Q3ECG8"/>
<dbReference type="Gene3D" id="1.20.870.10">
    <property type="entry name" value="Son of sevenless (SoS) protein Chain: S domain 1"/>
    <property type="match status" value="1"/>
</dbReference>
<dbReference type="InterPro" id="IPR000651">
    <property type="entry name" value="Ras-like_Gua-exchang_fac_N"/>
</dbReference>
<organism evidence="4 5">
    <name type="scientific">Lentinula edodes</name>
    <name type="common">Shiitake mushroom</name>
    <name type="synonym">Lentinus edodes</name>
    <dbReference type="NCBI Taxonomy" id="5353"/>
    <lineage>
        <taxon>Eukaryota</taxon>
        <taxon>Fungi</taxon>
        <taxon>Dikarya</taxon>
        <taxon>Basidiomycota</taxon>
        <taxon>Agaricomycotina</taxon>
        <taxon>Agaricomycetes</taxon>
        <taxon>Agaricomycetidae</taxon>
        <taxon>Agaricales</taxon>
        <taxon>Marasmiineae</taxon>
        <taxon>Omphalotaceae</taxon>
        <taxon>Lentinula</taxon>
    </lineage>
</organism>
<reference evidence="4 5" key="1">
    <citation type="submission" date="2016-08" db="EMBL/GenBank/DDBJ databases">
        <authorList>
            <consortium name="Lentinula edodes genome sequencing consortium"/>
            <person name="Sakamoto Y."/>
            <person name="Nakade K."/>
            <person name="Sato S."/>
            <person name="Yoshida Y."/>
            <person name="Miyazaki K."/>
            <person name="Natsume S."/>
            <person name="Konno N."/>
        </authorList>
    </citation>
    <scope>NUCLEOTIDE SEQUENCE [LARGE SCALE GENOMIC DNA]</scope>
    <source>
        <strain evidence="4 5">NBRC 111202</strain>
    </source>
</reference>
<evidence type="ECO:0000313" key="4">
    <source>
        <dbReference type="EMBL" id="GAW04872.1"/>
    </source>
</evidence>
<keyword evidence="4" id="KW-0132">Cell division</keyword>
<dbReference type="CDD" id="cd06224">
    <property type="entry name" value="REM"/>
    <property type="match status" value="1"/>
</dbReference>
<keyword evidence="1" id="KW-0344">Guanine-nucleotide releasing factor</keyword>